<dbReference type="SUPFAM" id="SSF52540">
    <property type="entry name" value="P-loop containing nucleoside triphosphate hydrolases"/>
    <property type="match status" value="1"/>
</dbReference>
<dbReference type="eggNOG" id="arCOG07293">
    <property type="taxonomic scope" value="Archaea"/>
</dbReference>
<reference evidence="2 3" key="1">
    <citation type="journal article" date="2011" name="J. Bacteriol.">
        <title>Complete genome sequence of Metallosphaera cuprina, a metal sulfide-oxidizing archaeon from a hot spring.</title>
        <authorList>
            <person name="Liu L.J."/>
            <person name="You X.Y."/>
            <person name="Zheng H."/>
            <person name="Wang S."/>
            <person name="Jiang C.Y."/>
            <person name="Liu S.J."/>
        </authorList>
    </citation>
    <scope>NUCLEOTIDE SEQUENCE [LARGE SCALE GENOMIC DNA]</scope>
    <source>
        <strain evidence="2 3">Ar-4</strain>
    </source>
</reference>
<dbReference type="KEGG" id="mcn:Mcup_0834"/>
<dbReference type="Proteomes" id="UP000007812">
    <property type="component" value="Chromosome"/>
</dbReference>
<accession>F4G291</accession>
<dbReference type="PATRIC" id="fig|1006006.8.peg.832"/>
<name>F4G291_METCR</name>
<dbReference type="RefSeq" id="WP_013737437.1">
    <property type="nucleotide sequence ID" value="NC_015435.1"/>
</dbReference>
<feature type="domain" description="CobQ/CobB/MinD/ParA nucleotide binding" evidence="1">
    <location>
        <begin position="5"/>
        <end position="183"/>
    </location>
</feature>
<dbReference type="GeneID" id="10493025"/>
<dbReference type="OrthoDB" id="36110at2157"/>
<protein>
    <recommendedName>
        <fullName evidence="1">CobQ/CobB/MinD/ParA nucleotide binding domain-containing protein</fullName>
    </recommendedName>
</protein>
<dbReference type="InterPro" id="IPR002586">
    <property type="entry name" value="CobQ/CobB/MinD/ParA_Nub-bd_dom"/>
</dbReference>
<dbReference type="Gene3D" id="3.40.50.300">
    <property type="entry name" value="P-loop containing nucleotide triphosphate hydrolases"/>
    <property type="match status" value="1"/>
</dbReference>
<gene>
    <name evidence="2" type="ordered locus">Mcup_0834</name>
</gene>
<dbReference type="STRING" id="1006006.Mcup_0834"/>
<organism evidence="2 3">
    <name type="scientific">Metallosphaera cuprina (strain Ar-4)</name>
    <dbReference type="NCBI Taxonomy" id="1006006"/>
    <lineage>
        <taxon>Archaea</taxon>
        <taxon>Thermoproteota</taxon>
        <taxon>Thermoprotei</taxon>
        <taxon>Sulfolobales</taxon>
        <taxon>Sulfolobaceae</taxon>
        <taxon>Metallosphaera</taxon>
    </lineage>
</organism>
<dbReference type="HOGENOM" id="CLU_090891_1_0_2"/>
<dbReference type="AlphaFoldDB" id="F4G291"/>
<keyword evidence="3" id="KW-1185">Reference proteome</keyword>
<evidence type="ECO:0000259" key="1">
    <source>
        <dbReference type="Pfam" id="PF01656"/>
    </source>
</evidence>
<evidence type="ECO:0000313" key="2">
    <source>
        <dbReference type="EMBL" id="AEB94939.1"/>
    </source>
</evidence>
<evidence type="ECO:0000313" key="3">
    <source>
        <dbReference type="Proteomes" id="UP000007812"/>
    </source>
</evidence>
<dbReference type="InterPro" id="IPR027417">
    <property type="entry name" value="P-loop_NTPase"/>
</dbReference>
<proteinExistence type="predicted"/>
<sequence>MIRFSILGFKGGVGKSTIALLLSMELAKRYKVTLVDRDNLSTISKLFGLKNGLINWIQDRGEENFVAARGNLKVLNMINFSSGVKLPDLSEMASVYKKILDDTEIMITDNPPSLDEFCELEFKAYRMATGEAHCNSIFVTTPGLPLKITLQHMNEVPKVLKSWVPDIKYFKMVAFIINMVRGEVEDVPVSKKVMIPFHPELLYSGLRLDSKLDEIKQLVELVERQIELSLS</sequence>
<dbReference type="EMBL" id="CP002656">
    <property type="protein sequence ID" value="AEB94939.1"/>
    <property type="molecule type" value="Genomic_DNA"/>
</dbReference>
<dbReference type="Pfam" id="PF01656">
    <property type="entry name" value="CbiA"/>
    <property type="match status" value="1"/>
</dbReference>